<sequence>MLEALYHELSILAAQQLGLITRAQAARIGADGAAVDALREAKLLRELDDDVFQLPSSPTALRYAYPYAAWLALDPERFGRERPQAPSQDAVVSHESAARLHGIGVLALPRTVFTAPAAPAYTPRAVVVHIDRLELDDVTSIGGIPVTTAHRTVVDLVRDAVGPDDIGRVLDDALRRDLLDLRAVHDALVPFADEFGFPANGAAFIDHFLPDIDPSTLSTRNLRAYADLVAPDEVAEVAARIARLLGEIRAPEDIVTTLGDDIAAEIVGRLRST</sequence>
<evidence type="ECO:0008006" key="3">
    <source>
        <dbReference type="Google" id="ProtNLM"/>
    </source>
</evidence>
<organism evidence="1 2">
    <name type="scientific">Nocardia bovistercoris</name>
    <dbReference type="NCBI Taxonomy" id="2785916"/>
    <lineage>
        <taxon>Bacteria</taxon>
        <taxon>Bacillati</taxon>
        <taxon>Actinomycetota</taxon>
        <taxon>Actinomycetes</taxon>
        <taxon>Mycobacteriales</taxon>
        <taxon>Nocardiaceae</taxon>
        <taxon>Nocardia</taxon>
    </lineage>
</organism>
<keyword evidence="2" id="KW-1185">Reference proteome</keyword>
<comment type="caution">
    <text evidence="1">The sequence shown here is derived from an EMBL/GenBank/DDBJ whole genome shotgun (WGS) entry which is preliminary data.</text>
</comment>
<protein>
    <recommendedName>
        <fullName evidence="3">AbiEi antitoxin C-terminal domain-containing protein</fullName>
    </recommendedName>
</protein>
<gene>
    <name evidence="1" type="ORF">IT779_15060</name>
</gene>
<dbReference type="Proteomes" id="UP000655751">
    <property type="component" value="Unassembled WGS sequence"/>
</dbReference>
<name>A0A931IAT7_9NOCA</name>
<dbReference type="EMBL" id="JADMLG010000005">
    <property type="protein sequence ID" value="MBH0777596.1"/>
    <property type="molecule type" value="Genomic_DNA"/>
</dbReference>
<dbReference type="AlphaFoldDB" id="A0A931IAT7"/>
<dbReference type="RefSeq" id="WP_196149923.1">
    <property type="nucleotide sequence ID" value="NZ_JADMLG010000005.1"/>
</dbReference>
<reference evidence="1" key="1">
    <citation type="submission" date="2020-11" db="EMBL/GenBank/DDBJ databases">
        <title>Nocardia NEAU-351.nov., a novel actinomycete isolated from the cow dung.</title>
        <authorList>
            <person name="Zhang X."/>
        </authorList>
    </citation>
    <scope>NUCLEOTIDE SEQUENCE</scope>
    <source>
        <strain evidence="1">NEAU-351</strain>
    </source>
</reference>
<proteinExistence type="predicted"/>
<accession>A0A931IAT7</accession>
<evidence type="ECO:0000313" key="2">
    <source>
        <dbReference type="Proteomes" id="UP000655751"/>
    </source>
</evidence>
<evidence type="ECO:0000313" key="1">
    <source>
        <dbReference type="EMBL" id="MBH0777596.1"/>
    </source>
</evidence>